<keyword evidence="3" id="KW-0813">Transport</keyword>
<keyword evidence="8" id="KW-0496">Mitochondrion</keyword>
<dbReference type="CDD" id="cd07305">
    <property type="entry name" value="Porin3_Tom40"/>
    <property type="match status" value="1"/>
</dbReference>
<keyword evidence="11" id="KW-1185">Reference proteome</keyword>
<dbReference type="GO" id="GO:0005741">
    <property type="term" value="C:mitochondrial outer membrane"/>
    <property type="evidence" value="ECO:0007669"/>
    <property type="project" value="UniProtKB-SubCell"/>
</dbReference>
<dbReference type="AlphaFoldDB" id="A0A1X6P7L0"/>
<name>A0A1X6P7L0_PORUM</name>
<dbReference type="Gene3D" id="2.40.160.10">
    <property type="entry name" value="Porin"/>
    <property type="match status" value="1"/>
</dbReference>
<evidence type="ECO:0000256" key="4">
    <source>
        <dbReference type="ARBA" id="ARBA00022452"/>
    </source>
</evidence>
<organism evidence="10 11">
    <name type="scientific">Porphyra umbilicalis</name>
    <name type="common">Purple laver</name>
    <name type="synonym">Red alga</name>
    <dbReference type="NCBI Taxonomy" id="2786"/>
    <lineage>
        <taxon>Eukaryota</taxon>
        <taxon>Rhodophyta</taxon>
        <taxon>Bangiophyceae</taxon>
        <taxon>Bangiales</taxon>
        <taxon>Bangiaceae</taxon>
        <taxon>Porphyra</taxon>
    </lineage>
</organism>
<dbReference type="GO" id="GO:0008320">
    <property type="term" value="F:protein transmembrane transporter activity"/>
    <property type="evidence" value="ECO:0007669"/>
    <property type="project" value="InterPro"/>
</dbReference>
<dbReference type="EMBL" id="KV918854">
    <property type="protein sequence ID" value="OSX76844.1"/>
    <property type="molecule type" value="Genomic_DNA"/>
</dbReference>
<comment type="similarity">
    <text evidence="2">Belongs to the Tom40 family.</text>
</comment>
<evidence type="ECO:0000313" key="11">
    <source>
        <dbReference type="Proteomes" id="UP000218209"/>
    </source>
</evidence>
<evidence type="ECO:0000313" key="10">
    <source>
        <dbReference type="EMBL" id="OSX76844.1"/>
    </source>
</evidence>
<evidence type="ECO:0000256" key="6">
    <source>
        <dbReference type="ARBA" id="ARBA00022787"/>
    </source>
</evidence>
<dbReference type="InterPro" id="IPR027246">
    <property type="entry name" value="Porin_Euk/Tom40"/>
</dbReference>
<dbReference type="Pfam" id="PF01459">
    <property type="entry name" value="Porin_3"/>
    <property type="match status" value="1"/>
</dbReference>
<dbReference type="InterPro" id="IPR037930">
    <property type="entry name" value="Tom40"/>
</dbReference>
<evidence type="ECO:0000256" key="1">
    <source>
        <dbReference type="ARBA" id="ARBA00004374"/>
    </source>
</evidence>
<reference evidence="10 11" key="1">
    <citation type="submission" date="2017-03" db="EMBL/GenBank/DDBJ databases">
        <title>WGS assembly of Porphyra umbilicalis.</title>
        <authorList>
            <person name="Brawley S.H."/>
            <person name="Blouin N.A."/>
            <person name="Ficko-Blean E."/>
            <person name="Wheeler G.L."/>
            <person name="Lohr M."/>
            <person name="Goodson H.V."/>
            <person name="Jenkins J.W."/>
            <person name="Blaby-Haas C.E."/>
            <person name="Helliwell K.E."/>
            <person name="Chan C."/>
            <person name="Marriage T."/>
            <person name="Bhattacharya D."/>
            <person name="Klein A.S."/>
            <person name="Badis Y."/>
            <person name="Brodie J."/>
            <person name="Cao Y."/>
            <person name="Collen J."/>
            <person name="Dittami S.M."/>
            <person name="Gachon C.M."/>
            <person name="Green B.R."/>
            <person name="Karpowicz S."/>
            <person name="Kim J.W."/>
            <person name="Kudahl U."/>
            <person name="Lin S."/>
            <person name="Michel G."/>
            <person name="Mittag M."/>
            <person name="Olson B.J."/>
            <person name="Pangilinan J."/>
            <person name="Peng Y."/>
            <person name="Qiu H."/>
            <person name="Shu S."/>
            <person name="Singer J.T."/>
            <person name="Smith A.G."/>
            <person name="Sprecher B.N."/>
            <person name="Wagner V."/>
            <person name="Wang W."/>
            <person name="Wang Z.-Y."/>
            <person name="Yan J."/>
            <person name="Yarish C."/>
            <person name="Zoeuner-Riek S."/>
            <person name="Zhuang Y."/>
            <person name="Zou Y."/>
            <person name="Lindquist E.A."/>
            <person name="Grimwood J."/>
            <person name="Barry K."/>
            <person name="Rokhsar D.S."/>
            <person name="Schmutz J."/>
            <person name="Stiller J.W."/>
            <person name="Grossman A.R."/>
            <person name="Prochnik S.E."/>
        </authorList>
    </citation>
    <scope>NUCLEOTIDE SEQUENCE [LARGE SCALE GENOMIC DNA]</scope>
    <source>
        <strain evidence="10">4086291</strain>
    </source>
</reference>
<keyword evidence="7" id="KW-0653">Protein transport</keyword>
<dbReference type="Proteomes" id="UP000218209">
    <property type="component" value="Unassembled WGS sequence"/>
</dbReference>
<evidence type="ECO:0000256" key="5">
    <source>
        <dbReference type="ARBA" id="ARBA00022692"/>
    </source>
</evidence>
<dbReference type="PANTHER" id="PTHR10802">
    <property type="entry name" value="MITOCHONDRIAL IMPORT RECEPTOR SUBUNIT TOM40"/>
    <property type="match status" value="1"/>
</dbReference>
<dbReference type="OrthoDB" id="19656at2759"/>
<evidence type="ECO:0000256" key="8">
    <source>
        <dbReference type="ARBA" id="ARBA00023128"/>
    </source>
</evidence>
<keyword evidence="4" id="KW-1134">Transmembrane beta strand</keyword>
<protein>
    <recommendedName>
        <fullName evidence="12">Mitochondrial import receptor subunit TOM40</fullName>
    </recommendedName>
</protein>
<evidence type="ECO:0008006" key="12">
    <source>
        <dbReference type="Google" id="ProtNLM"/>
    </source>
</evidence>
<proteinExistence type="inferred from homology"/>
<gene>
    <name evidence="10" type="ORF">BU14_0172s0026</name>
</gene>
<evidence type="ECO:0000256" key="2">
    <source>
        <dbReference type="ARBA" id="ARBA00010510"/>
    </source>
</evidence>
<keyword evidence="6" id="KW-1000">Mitochondrion outer membrane</keyword>
<dbReference type="InterPro" id="IPR023614">
    <property type="entry name" value="Porin_dom_sf"/>
</dbReference>
<evidence type="ECO:0000256" key="3">
    <source>
        <dbReference type="ARBA" id="ARBA00022448"/>
    </source>
</evidence>
<keyword evidence="5" id="KW-0812">Transmembrane</keyword>
<keyword evidence="9" id="KW-0472">Membrane</keyword>
<accession>A0A1X6P7L0</accession>
<dbReference type="GO" id="GO:0030150">
    <property type="term" value="P:protein import into mitochondrial matrix"/>
    <property type="evidence" value="ECO:0007669"/>
    <property type="project" value="InterPro"/>
</dbReference>
<sequence length="309" mass="32507">MVGGGSFMKFASARSAADAAAKAGTPWWRRVERTDLPNPGGYEDISADASAILRPNLFDGVLLSMSLPLSPAFSIGHTFDMGGGGSPPRPPSYAFTANYLSNAVVLLSRVDLTGRVHGRAFVTHSPSVLSKVVAESTGEEGSTKATWDVEHRGSDAVSSVKVGNEGTLAASYLQSVTPTVSVGGQGFYQVKEQFSALTAAVKYADGGDLATATVASYGPVIVTYMRRVNPRFALAAEMFVDARSRESLVTAGYRYDLRGATVVGQVDSNGRVATSVEEKIAPGFSFLLSGEVDHAAQEYRFGFGLQLGS</sequence>
<evidence type="ECO:0000256" key="7">
    <source>
        <dbReference type="ARBA" id="ARBA00022927"/>
    </source>
</evidence>
<evidence type="ECO:0000256" key="9">
    <source>
        <dbReference type="ARBA" id="ARBA00023136"/>
    </source>
</evidence>
<comment type="subcellular location">
    <subcellularLocation>
        <location evidence="1">Mitochondrion outer membrane</location>
        <topology evidence="1">Multi-pass membrane protein</topology>
    </subcellularLocation>
</comment>